<dbReference type="Proteomes" id="UP000821866">
    <property type="component" value="Chromosome 6"/>
</dbReference>
<dbReference type="AlphaFoldDB" id="A0A9J6DQF7"/>
<evidence type="ECO:0000313" key="3">
    <source>
        <dbReference type="Proteomes" id="UP000821866"/>
    </source>
</evidence>
<reference evidence="2" key="2">
    <citation type="submission" date="2021-09" db="EMBL/GenBank/DDBJ databases">
        <authorList>
            <person name="Jia N."/>
            <person name="Wang J."/>
            <person name="Shi W."/>
            <person name="Du L."/>
            <person name="Sun Y."/>
            <person name="Zhan W."/>
            <person name="Jiang J."/>
            <person name="Wang Q."/>
            <person name="Zhang B."/>
            <person name="Ji P."/>
            <person name="Sakyi L.B."/>
            <person name="Cui X."/>
            <person name="Yuan T."/>
            <person name="Jiang B."/>
            <person name="Yang W."/>
            <person name="Lam T.T.-Y."/>
            <person name="Chang Q."/>
            <person name="Ding S."/>
            <person name="Wang X."/>
            <person name="Zhu J."/>
            <person name="Ruan X."/>
            <person name="Zhao L."/>
            <person name="Wei J."/>
            <person name="Que T."/>
            <person name="Du C."/>
            <person name="Cheng J."/>
            <person name="Dai P."/>
            <person name="Han X."/>
            <person name="Huang E."/>
            <person name="Gao Y."/>
            <person name="Liu J."/>
            <person name="Shao H."/>
            <person name="Ye R."/>
            <person name="Li L."/>
            <person name="Wei W."/>
            <person name="Wang X."/>
            <person name="Wang C."/>
            <person name="Huo Q."/>
            <person name="Li W."/>
            <person name="Guo W."/>
            <person name="Chen H."/>
            <person name="Chen S."/>
            <person name="Zhou L."/>
            <person name="Zhou L."/>
            <person name="Ni X."/>
            <person name="Tian J."/>
            <person name="Zhou Y."/>
            <person name="Sheng Y."/>
            <person name="Liu T."/>
            <person name="Pan Y."/>
            <person name="Xia L."/>
            <person name="Li J."/>
            <person name="Zhao F."/>
            <person name="Cao W."/>
        </authorList>
    </citation>
    <scope>NUCLEOTIDE SEQUENCE</scope>
    <source>
        <strain evidence="2">Rmic-2018</strain>
        <tissue evidence="2">Larvae</tissue>
    </source>
</reference>
<evidence type="ECO:0000313" key="2">
    <source>
        <dbReference type="EMBL" id="KAH8024447.1"/>
    </source>
</evidence>
<protein>
    <submittedName>
        <fullName evidence="2">Uncharacterized protein</fullName>
    </submittedName>
</protein>
<proteinExistence type="predicted"/>
<accession>A0A9J6DQF7</accession>
<evidence type="ECO:0000256" key="1">
    <source>
        <dbReference type="SAM" id="MobiDB-lite"/>
    </source>
</evidence>
<name>A0A9J6DQF7_RHIMP</name>
<gene>
    <name evidence="2" type="ORF">HPB51_023556</name>
</gene>
<dbReference type="EMBL" id="JABSTU010000008">
    <property type="protein sequence ID" value="KAH8024447.1"/>
    <property type="molecule type" value="Genomic_DNA"/>
</dbReference>
<feature type="compositionally biased region" description="Basic and acidic residues" evidence="1">
    <location>
        <begin position="11"/>
        <end position="24"/>
    </location>
</feature>
<keyword evidence="3" id="KW-1185">Reference proteome</keyword>
<comment type="caution">
    <text evidence="2">The sequence shown here is derived from an EMBL/GenBank/DDBJ whole genome shotgun (WGS) entry which is preliminary data.</text>
</comment>
<feature type="region of interest" description="Disordered" evidence="1">
    <location>
        <begin position="1"/>
        <end position="71"/>
    </location>
</feature>
<organism evidence="2 3">
    <name type="scientific">Rhipicephalus microplus</name>
    <name type="common">Cattle tick</name>
    <name type="synonym">Boophilus microplus</name>
    <dbReference type="NCBI Taxonomy" id="6941"/>
    <lineage>
        <taxon>Eukaryota</taxon>
        <taxon>Metazoa</taxon>
        <taxon>Ecdysozoa</taxon>
        <taxon>Arthropoda</taxon>
        <taxon>Chelicerata</taxon>
        <taxon>Arachnida</taxon>
        <taxon>Acari</taxon>
        <taxon>Parasitiformes</taxon>
        <taxon>Ixodida</taxon>
        <taxon>Ixodoidea</taxon>
        <taxon>Ixodidae</taxon>
        <taxon>Rhipicephalinae</taxon>
        <taxon>Rhipicephalus</taxon>
        <taxon>Boophilus</taxon>
    </lineage>
</organism>
<reference evidence="2" key="1">
    <citation type="journal article" date="2020" name="Cell">
        <title>Large-Scale Comparative Analyses of Tick Genomes Elucidate Their Genetic Diversity and Vector Capacities.</title>
        <authorList>
            <consortium name="Tick Genome and Microbiome Consortium (TIGMIC)"/>
            <person name="Jia N."/>
            <person name="Wang J."/>
            <person name="Shi W."/>
            <person name="Du L."/>
            <person name="Sun Y."/>
            <person name="Zhan W."/>
            <person name="Jiang J.F."/>
            <person name="Wang Q."/>
            <person name="Zhang B."/>
            <person name="Ji P."/>
            <person name="Bell-Sakyi L."/>
            <person name="Cui X.M."/>
            <person name="Yuan T.T."/>
            <person name="Jiang B.G."/>
            <person name="Yang W.F."/>
            <person name="Lam T.T."/>
            <person name="Chang Q.C."/>
            <person name="Ding S.J."/>
            <person name="Wang X.J."/>
            <person name="Zhu J.G."/>
            <person name="Ruan X.D."/>
            <person name="Zhao L."/>
            <person name="Wei J.T."/>
            <person name="Ye R.Z."/>
            <person name="Que T.C."/>
            <person name="Du C.H."/>
            <person name="Zhou Y.H."/>
            <person name="Cheng J.X."/>
            <person name="Dai P.F."/>
            <person name="Guo W.B."/>
            <person name="Han X.H."/>
            <person name="Huang E.J."/>
            <person name="Li L.F."/>
            <person name="Wei W."/>
            <person name="Gao Y.C."/>
            <person name="Liu J.Z."/>
            <person name="Shao H.Z."/>
            <person name="Wang X."/>
            <person name="Wang C.C."/>
            <person name="Yang T.C."/>
            <person name="Huo Q.B."/>
            <person name="Li W."/>
            <person name="Chen H.Y."/>
            <person name="Chen S.E."/>
            <person name="Zhou L.G."/>
            <person name="Ni X.B."/>
            <person name="Tian J.H."/>
            <person name="Sheng Y."/>
            <person name="Liu T."/>
            <person name="Pan Y.S."/>
            <person name="Xia L.Y."/>
            <person name="Li J."/>
            <person name="Zhao F."/>
            <person name="Cao W.C."/>
        </authorList>
    </citation>
    <scope>NUCLEOTIDE SEQUENCE</scope>
    <source>
        <strain evidence="2">Rmic-2018</strain>
    </source>
</reference>
<sequence>MDVDEAGTGEAADHRTEQTRHVSMNEDEDADSVADSWIEVTRKKRGRASQNKVVRREDARSPSPVRQGCRSVVSKVLRASKMPRLPRDDIKVIVRPRDRLNIRCTCGASLDEAIRNGAGVGDDEMITIYPDPTQNILAISTP</sequence>